<dbReference type="PATRIC" id="fig|92706.3.peg.27"/>
<dbReference type="AlphaFoldDB" id="A0A0F6Z4F4"/>
<gene>
    <name evidence="2" type="ORF">YH66_00140</name>
</gene>
<sequence>MLRHSQGQKTFHHPGVGTLELIYTDLTLLGDPTVSMTTYTAVPGSPTADSLALLGTWAQSQEEL</sequence>
<dbReference type="Proteomes" id="UP000034037">
    <property type="component" value="Chromosome"/>
</dbReference>
<dbReference type="GO" id="GO:0003677">
    <property type="term" value="F:DNA binding"/>
    <property type="evidence" value="ECO:0007669"/>
    <property type="project" value="UniProtKB-KW"/>
</dbReference>
<dbReference type="HOGENOM" id="CLU_195740_0_0_11"/>
<dbReference type="Pfam" id="PF17765">
    <property type="entry name" value="MLTR_LBD"/>
    <property type="match status" value="1"/>
</dbReference>
<proteinExistence type="predicted"/>
<feature type="domain" description="MmyB-like transcription regulator ligand binding" evidence="1">
    <location>
        <begin position="3"/>
        <end position="54"/>
    </location>
</feature>
<evidence type="ECO:0000259" key="1">
    <source>
        <dbReference type="Pfam" id="PF17765"/>
    </source>
</evidence>
<keyword evidence="2" id="KW-0238">DNA-binding</keyword>
<reference evidence="2 3" key="1">
    <citation type="submission" date="2015-04" db="EMBL/GenBank/DDBJ databases">
        <title>Complete Genome Sequence of Brevibacterium flavum ATCC 15168.</title>
        <authorList>
            <person name="Ahn J."/>
            <person name="Park G."/>
            <person name="Jeon W."/>
            <person name="Jang Y."/>
            <person name="Jang M."/>
            <person name="Lee H."/>
            <person name="Lee H."/>
        </authorList>
    </citation>
    <scope>NUCLEOTIDE SEQUENCE [LARGE SCALE GENOMIC DNA]</scope>
    <source>
        <strain evidence="2 3">ATCC 15168</strain>
    </source>
</reference>
<dbReference type="Gene3D" id="3.30.450.180">
    <property type="match status" value="1"/>
</dbReference>
<dbReference type="EMBL" id="CP011309">
    <property type="protein sequence ID" value="AKF26083.1"/>
    <property type="molecule type" value="Genomic_DNA"/>
</dbReference>
<protein>
    <submittedName>
        <fullName evidence="2">DNA-binding protein</fullName>
    </submittedName>
</protein>
<accession>A0A0F6Z4F4</accession>
<organism evidence="2 3">
    <name type="scientific">[Brevibacterium] flavum</name>
    <dbReference type="NCBI Taxonomy" id="92706"/>
    <lineage>
        <taxon>Bacteria</taxon>
        <taxon>Bacillati</taxon>
        <taxon>Actinomycetota</taxon>
        <taxon>Actinomycetes</taxon>
        <taxon>Mycobacteriales</taxon>
        <taxon>Corynebacteriaceae</taxon>
        <taxon>Corynebacterium</taxon>
    </lineage>
</organism>
<keyword evidence="3" id="KW-1185">Reference proteome</keyword>
<evidence type="ECO:0000313" key="3">
    <source>
        <dbReference type="Proteomes" id="UP000034037"/>
    </source>
</evidence>
<name>A0A0F6Z4F4_9CORY</name>
<evidence type="ECO:0000313" key="2">
    <source>
        <dbReference type="EMBL" id="AKF26083.1"/>
    </source>
</evidence>
<dbReference type="InterPro" id="IPR041413">
    <property type="entry name" value="MLTR_LBD"/>
</dbReference>